<dbReference type="InterPro" id="IPR003107">
    <property type="entry name" value="HAT"/>
</dbReference>
<dbReference type="STRING" id="246404.A0A507EJR8"/>
<sequence length="741" mass="84329">MAEQVRFHLEKMLPELEDLEQKGVFTKLEIRDIVKRRTDHEYAIHRRIGRRADFLKYIEYEINLDRLRKKRKLRLGLDMSQEEQSNPLEGSKLLGFTLSDYSLTRRVNALYQKALKKFAGDVELWVLYFDWAKSMGSSAVLGRSFARAIQLHPTNPSMYILAAQYEFQDNNNMTSARVLMQRGLRFNKEAKSLWHEYLKLELLWTEKIKERRRILFGEGKLNGEDAAAAIAESKKRKLEEDKESNEEDTGVHLDEEVGKDGETQPESTLEIDPAIDVSNDSIAQDPALTMGKELSVIQKAMLELSIPKAIYRNAIKEIPNDLEFRLGFLRLYQTFGSSTLAAQEEVYESLRTDFGSDPLAIGVIAGRHLVGLQVSDSKYPSALKAVVGEYESYLETNPTSAMWTQYTHFLTESLSSVTESNLQRYIFVILSKAYKRAHSLHTCTPAMFIAWSRLHNHDSKAKLDILDQALLEPEHERSGLLWAAKLNETMQSVPEAASIEQVEALVTRALQLVGKPKSSAGESNTSTAAAASKLFDLKTERFEIWKLYLEWATSENGGGANKNEETRVAALERRFRDCLSVQELGGTSVDTAEFEAYIVGVYLDWSFTVGGIERVRSASDRLLSFKQRSTFFLNLVLEFEERHILQGSEGEFGGVGALVEAAKRSMKSLVTPTQLTRLRKLHELVCFSDAGRIDSWIAYISFEMYVARDVKRVTEVHWRANKEVSDNEEFALRYDALRTEA</sequence>
<evidence type="ECO:0000256" key="5">
    <source>
        <dbReference type="ARBA" id="ARBA00023242"/>
    </source>
</evidence>
<evidence type="ECO:0000313" key="9">
    <source>
        <dbReference type="Proteomes" id="UP000320333"/>
    </source>
</evidence>
<feature type="region of interest" description="Disordered" evidence="6">
    <location>
        <begin position="232"/>
        <end position="275"/>
    </location>
</feature>
<organism evidence="8 9">
    <name type="scientific">Chytriomyces confervae</name>
    <dbReference type="NCBI Taxonomy" id="246404"/>
    <lineage>
        <taxon>Eukaryota</taxon>
        <taxon>Fungi</taxon>
        <taxon>Fungi incertae sedis</taxon>
        <taxon>Chytridiomycota</taxon>
        <taxon>Chytridiomycota incertae sedis</taxon>
        <taxon>Chytridiomycetes</taxon>
        <taxon>Chytridiales</taxon>
        <taxon>Chytriomycetaceae</taxon>
        <taxon>Chytriomyces</taxon>
    </lineage>
</organism>
<feature type="domain" description="U3 small nucleolar RNA-associated protein 6 N-terminal" evidence="7">
    <location>
        <begin position="9"/>
        <end position="83"/>
    </location>
</feature>
<evidence type="ECO:0000256" key="6">
    <source>
        <dbReference type="SAM" id="MobiDB-lite"/>
    </source>
</evidence>
<dbReference type="InterPro" id="IPR013949">
    <property type="entry name" value="Utp6"/>
</dbReference>
<evidence type="ECO:0000313" key="8">
    <source>
        <dbReference type="EMBL" id="TPX64094.1"/>
    </source>
</evidence>
<feature type="compositionally biased region" description="Basic and acidic residues" evidence="6">
    <location>
        <begin position="249"/>
        <end position="262"/>
    </location>
</feature>
<dbReference type="AlphaFoldDB" id="A0A507EJR8"/>
<dbReference type="GO" id="GO:0032040">
    <property type="term" value="C:small-subunit processome"/>
    <property type="evidence" value="ECO:0007669"/>
    <property type="project" value="TreeGrafter"/>
</dbReference>
<dbReference type="OrthoDB" id="28112at2759"/>
<comment type="caution">
    <text evidence="8">The sequence shown here is derived from an EMBL/GenBank/DDBJ whole genome shotgun (WGS) entry which is preliminary data.</text>
</comment>
<dbReference type="GO" id="GO:0034388">
    <property type="term" value="C:Pwp2p-containing subcomplex of 90S preribosome"/>
    <property type="evidence" value="ECO:0007669"/>
    <property type="project" value="TreeGrafter"/>
</dbReference>
<dbReference type="PANTHER" id="PTHR23271:SF1">
    <property type="entry name" value="U3 SMALL NUCLEOLAR RNA-ASSOCIATED PROTEIN 6 HOMOLOG"/>
    <property type="match status" value="1"/>
</dbReference>
<keyword evidence="9" id="KW-1185">Reference proteome</keyword>
<accession>A0A507EJR8</accession>
<evidence type="ECO:0000256" key="3">
    <source>
        <dbReference type="ARBA" id="ARBA00022552"/>
    </source>
</evidence>
<dbReference type="PANTHER" id="PTHR23271">
    <property type="entry name" value="HEPATOCELLULAR CARCINOMA-ASSOCIATED ANTIGEN 66"/>
    <property type="match status" value="1"/>
</dbReference>
<evidence type="ECO:0000256" key="1">
    <source>
        <dbReference type="ARBA" id="ARBA00004604"/>
    </source>
</evidence>
<proteinExistence type="inferred from homology"/>
<protein>
    <recommendedName>
        <fullName evidence="7">U3 small nucleolar RNA-associated protein 6 N-terminal domain-containing protein</fullName>
    </recommendedName>
</protein>
<comment type="subcellular location">
    <subcellularLocation>
        <location evidence="1">Nucleus</location>
        <location evidence="1">Nucleolus</location>
    </subcellularLocation>
</comment>
<dbReference type="GO" id="GO:0000462">
    <property type="term" value="P:maturation of SSU-rRNA from tricistronic rRNA transcript (SSU-rRNA, 5.8S rRNA, LSU-rRNA)"/>
    <property type="evidence" value="ECO:0007669"/>
    <property type="project" value="InterPro"/>
</dbReference>
<dbReference type="SUPFAM" id="SSF48452">
    <property type="entry name" value="TPR-like"/>
    <property type="match status" value="1"/>
</dbReference>
<keyword evidence="5" id="KW-0539">Nucleus</keyword>
<dbReference type="Proteomes" id="UP000320333">
    <property type="component" value="Unassembled WGS sequence"/>
</dbReference>
<keyword evidence="3" id="KW-0698">rRNA processing</keyword>
<dbReference type="SMART" id="SM00386">
    <property type="entry name" value="HAT"/>
    <property type="match status" value="6"/>
</dbReference>
<gene>
    <name evidence="8" type="ORF">CcCBS67573_g08504</name>
</gene>
<evidence type="ECO:0000259" key="7">
    <source>
        <dbReference type="Pfam" id="PF08640"/>
    </source>
</evidence>
<evidence type="ECO:0000256" key="2">
    <source>
        <dbReference type="ARBA" id="ARBA00010734"/>
    </source>
</evidence>
<dbReference type="GO" id="GO:0030515">
    <property type="term" value="F:snoRNA binding"/>
    <property type="evidence" value="ECO:0007669"/>
    <property type="project" value="InterPro"/>
</dbReference>
<name>A0A507EJR8_9FUNG</name>
<comment type="similarity">
    <text evidence="2">Belongs to the UTP6 family.</text>
</comment>
<dbReference type="Gene3D" id="1.25.40.10">
    <property type="entry name" value="Tetratricopeptide repeat domain"/>
    <property type="match status" value="2"/>
</dbReference>
<keyword evidence="4" id="KW-0677">Repeat</keyword>
<dbReference type="Pfam" id="PF08640">
    <property type="entry name" value="U3_assoc_6"/>
    <property type="match status" value="1"/>
</dbReference>
<dbReference type="InterPro" id="IPR011990">
    <property type="entry name" value="TPR-like_helical_dom_sf"/>
</dbReference>
<dbReference type="EMBL" id="QEAP01000566">
    <property type="protein sequence ID" value="TPX64094.1"/>
    <property type="molecule type" value="Genomic_DNA"/>
</dbReference>
<evidence type="ECO:0000256" key="4">
    <source>
        <dbReference type="ARBA" id="ARBA00022737"/>
    </source>
</evidence>
<reference evidence="8 9" key="1">
    <citation type="journal article" date="2019" name="Sci. Rep.">
        <title>Comparative genomics of chytrid fungi reveal insights into the obligate biotrophic and pathogenic lifestyle of Synchytrium endobioticum.</title>
        <authorList>
            <person name="van de Vossenberg B.T.L.H."/>
            <person name="Warris S."/>
            <person name="Nguyen H.D.T."/>
            <person name="van Gent-Pelzer M.P.E."/>
            <person name="Joly D.L."/>
            <person name="van de Geest H.C."/>
            <person name="Bonants P.J.M."/>
            <person name="Smith D.S."/>
            <person name="Levesque C.A."/>
            <person name="van der Lee T.A.J."/>
        </authorList>
    </citation>
    <scope>NUCLEOTIDE SEQUENCE [LARGE SCALE GENOMIC DNA]</scope>
    <source>
        <strain evidence="8 9">CBS 675.73</strain>
    </source>
</reference>
<dbReference type="InterPro" id="IPR055347">
    <property type="entry name" value="UTP6_N"/>
</dbReference>